<dbReference type="Pfam" id="PF00439">
    <property type="entry name" value="Bromodomain"/>
    <property type="match status" value="1"/>
</dbReference>
<dbReference type="GO" id="GO:0003682">
    <property type="term" value="F:chromatin binding"/>
    <property type="evidence" value="ECO:0007669"/>
    <property type="project" value="TreeGrafter"/>
</dbReference>
<evidence type="ECO:0000256" key="1">
    <source>
        <dbReference type="ARBA" id="ARBA00004123"/>
    </source>
</evidence>
<organism evidence="10 11">
    <name type="scientific">Panagrolaimus davidi</name>
    <dbReference type="NCBI Taxonomy" id="227884"/>
    <lineage>
        <taxon>Eukaryota</taxon>
        <taxon>Metazoa</taxon>
        <taxon>Ecdysozoa</taxon>
        <taxon>Nematoda</taxon>
        <taxon>Chromadorea</taxon>
        <taxon>Rhabditida</taxon>
        <taxon>Tylenchina</taxon>
        <taxon>Panagrolaimomorpha</taxon>
        <taxon>Panagrolaimoidea</taxon>
        <taxon>Panagrolaimidae</taxon>
        <taxon>Panagrolaimus</taxon>
    </lineage>
</organism>
<dbReference type="GO" id="GO:0006338">
    <property type="term" value="P:chromatin remodeling"/>
    <property type="evidence" value="ECO:0007669"/>
    <property type="project" value="InterPro"/>
</dbReference>
<dbReference type="GO" id="GO:0016586">
    <property type="term" value="C:RSC-type complex"/>
    <property type="evidence" value="ECO:0007669"/>
    <property type="project" value="InterPro"/>
</dbReference>
<keyword evidence="4" id="KW-0805">Transcription regulation</keyword>
<protein>
    <submittedName>
        <fullName evidence="11">Bromo domain-containing protein</fullName>
    </submittedName>
</protein>
<reference evidence="11" key="1">
    <citation type="submission" date="2022-11" db="UniProtKB">
        <authorList>
            <consortium name="WormBaseParasite"/>
        </authorList>
    </citation>
    <scope>IDENTIFICATION</scope>
</reference>
<dbReference type="SMART" id="SM00297">
    <property type="entry name" value="BROMO"/>
    <property type="match status" value="1"/>
</dbReference>
<evidence type="ECO:0000313" key="11">
    <source>
        <dbReference type="WBParaSite" id="PDA_v2.g1234.t1"/>
    </source>
</evidence>
<keyword evidence="5 8" id="KW-0103">Bromodomain</keyword>
<keyword evidence="7" id="KW-0539">Nucleus</keyword>
<evidence type="ECO:0000256" key="5">
    <source>
        <dbReference type="ARBA" id="ARBA00023117"/>
    </source>
</evidence>
<evidence type="ECO:0000256" key="4">
    <source>
        <dbReference type="ARBA" id="ARBA00023015"/>
    </source>
</evidence>
<dbReference type="InterPro" id="IPR037382">
    <property type="entry name" value="Rsc/polybromo"/>
</dbReference>
<dbReference type="PANTHER" id="PTHR16062:SF19">
    <property type="entry name" value="PROTEIN POLYBROMO-1"/>
    <property type="match status" value="1"/>
</dbReference>
<evidence type="ECO:0000256" key="7">
    <source>
        <dbReference type="ARBA" id="ARBA00023242"/>
    </source>
</evidence>
<feature type="domain" description="Bromo" evidence="9">
    <location>
        <begin position="1"/>
        <end position="54"/>
    </location>
</feature>
<dbReference type="Gene3D" id="1.20.920.10">
    <property type="entry name" value="Bromodomain-like"/>
    <property type="match status" value="1"/>
</dbReference>
<evidence type="ECO:0000256" key="3">
    <source>
        <dbReference type="ARBA" id="ARBA00022853"/>
    </source>
</evidence>
<keyword evidence="6" id="KW-0804">Transcription</keyword>
<dbReference type="PANTHER" id="PTHR16062">
    <property type="entry name" value="SWI/SNF-RELATED"/>
    <property type="match status" value="1"/>
</dbReference>
<accession>A0A914P3B2</accession>
<dbReference type="PROSITE" id="PS50014">
    <property type="entry name" value="BROMODOMAIN_2"/>
    <property type="match status" value="1"/>
</dbReference>
<dbReference type="PRINTS" id="PR00503">
    <property type="entry name" value="BROMODOMAIN"/>
</dbReference>
<dbReference type="GO" id="GO:0006368">
    <property type="term" value="P:transcription elongation by RNA polymerase II"/>
    <property type="evidence" value="ECO:0007669"/>
    <property type="project" value="TreeGrafter"/>
</dbReference>
<evidence type="ECO:0000256" key="8">
    <source>
        <dbReference type="PROSITE-ProRule" id="PRU00035"/>
    </source>
</evidence>
<evidence type="ECO:0000259" key="9">
    <source>
        <dbReference type="PROSITE" id="PS50014"/>
    </source>
</evidence>
<dbReference type="InterPro" id="IPR036427">
    <property type="entry name" value="Bromodomain-like_sf"/>
</dbReference>
<proteinExistence type="predicted"/>
<comment type="subcellular location">
    <subcellularLocation>
        <location evidence="1">Nucleus</location>
    </subcellularLocation>
</comment>
<dbReference type="Proteomes" id="UP000887578">
    <property type="component" value="Unplaced"/>
</dbReference>
<dbReference type="WBParaSite" id="PDA_v2.g1234.t1">
    <property type="protein sequence ID" value="PDA_v2.g1234.t1"/>
    <property type="gene ID" value="PDA_v2.g1234"/>
</dbReference>
<dbReference type="AlphaFoldDB" id="A0A914P3B2"/>
<keyword evidence="3" id="KW-0156">Chromatin regulator</keyword>
<evidence type="ECO:0000313" key="10">
    <source>
        <dbReference type="Proteomes" id="UP000887578"/>
    </source>
</evidence>
<dbReference type="SUPFAM" id="SSF47370">
    <property type="entry name" value="Bromodomain"/>
    <property type="match status" value="1"/>
</dbReference>
<keyword evidence="10" id="KW-1185">Reference proteome</keyword>
<keyword evidence="2" id="KW-0677">Repeat</keyword>
<dbReference type="CDD" id="cd04369">
    <property type="entry name" value="Bromodomain"/>
    <property type="match status" value="1"/>
</dbReference>
<sequence>MPQYYKQISNPMDFSRIRRNLKHGLYDTIDALSSDIKLLCLNCQKFNRDDSDIFRDSETLLAIWERLKASATALV</sequence>
<evidence type="ECO:0000256" key="6">
    <source>
        <dbReference type="ARBA" id="ARBA00023163"/>
    </source>
</evidence>
<dbReference type="InterPro" id="IPR001487">
    <property type="entry name" value="Bromodomain"/>
</dbReference>
<name>A0A914P3B2_9BILA</name>
<evidence type="ECO:0000256" key="2">
    <source>
        <dbReference type="ARBA" id="ARBA00022737"/>
    </source>
</evidence>